<protein>
    <submittedName>
        <fullName evidence="2">Unannotated protein</fullName>
    </submittedName>
</protein>
<dbReference type="PANTHER" id="PTHR43805">
    <property type="entry name" value="GLYCEROPHOSPHORYL DIESTER PHOSPHODIESTERASE"/>
    <property type="match status" value="1"/>
</dbReference>
<feature type="domain" description="GP-PDE" evidence="1">
    <location>
        <begin position="15"/>
        <end position="247"/>
    </location>
</feature>
<dbReference type="InterPro" id="IPR017946">
    <property type="entry name" value="PLC-like_Pdiesterase_TIM-brl"/>
</dbReference>
<dbReference type="GO" id="GO:0008081">
    <property type="term" value="F:phosphoric diester hydrolase activity"/>
    <property type="evidence" value="ECO:0007669"/>
    <property type="project" value="InterPro"/>
</dbReference>
<dbReference type="Pfam" id="PF03009">
    <property type="entry name" value="GDPD"/>
    <property type="match status" value="1"/>
</dbReference>
<organism evidence="2">
    <name type="scientific">freshwater metagenome</name>
    <dbReference type="NCBI Taxonomy" id="449393"/>
    <lineage>
        <taxon>unclassified sequences</taxon>
        <taxon>metagenomes</taxon>
        <taxon>ecological metagenomes</taxon>
    </lineage>
</organism>
<dbReference type="EMBL" id="CAEZUP010000020">
    <property type="protein sequence ID" value="CAB4604470.1"/>
    <property type="molecule type" value="Genomic_DNA"/>
</dbReference>
<proteinExistence type="predicted"/>
<dbReference type="SUPFAM" id="SSF51695">
    <property type="entry name" value="PLC-like phosphodiesterases"/>
    <property type="match status" value="1"/>
</dbReference>
<sequence length="257" mass="28465">MVERELHPYLQHRHPIAFAHRGGAGDWPENTLPAFAGAVDLGYTYVETDAHVTADGVVLAFHDDRLDRVTTMVGRINEMPWSEVSRALVDNAEPIPRLEEILDTWPKIRVNIDAKSDEVVEPLAHLLTRIGCLDRVCIGSFSDTRLERLRSLLGPDLCTSMGPRAVARVKATSYRLGNSIPPGDCLQVPVSSRGITLVDDRFIRRAKAIGVPVHIWTIDDESEMSRLLDMGVDGIMTDRPSVLRSVLVSRGQWDGAA</sequence>
<dbReference type="GO" id="GO:0006629">
    <property type="term" value="P:lipid metabolic process"/>
    <property type="evidence" value="ECO:0007669"/>
    <property type="project" value="InterPro"/>
</dbReference>
<name>A0A6J6GVX1_9ZZZZ</name>
<dbReference type="CDD" id="cd08561">
    <property type="entry name" value="GDPD_cytoplasmic_ScUgpQ2_like"/>
    <property type="match status" value="1"/>
</dbReference>
<dbReference type="AlphaFoldDB" id="A0A6J6GVX1"/>
<evidence type="ECO:0000259" key="1">
    <source>
        <dbReference type="PROSITE" id="PS51704"/>
    </source>
</evidence>
<dbReference type="PANTHER" id="PTHR43805:SF1">
    <property type="entry name" value="GP-PDE DOMAIN-CONTAINING PROTEIN"/>
    <property type="match status" value="1"/>
</dbReference>
<accession>A0A6J6GVX1</accession>
<gene>
    <name evidence="2" type="ORF">UFOPK1835_00671</name>
</gene>
<dbReference type="InterPro" id="IPR030395">
    <property type="entry name" value="GP_PDE_dom"/>
</dbReference>
<dbReference type="Gene3D" id="3.20.20.190">
    <property type="entry name" value="Phosphatidylinositol (PI) phosphodiesterase"/>
    <property type="match status" value="1"/>
</dbReference>
<dbReference type="PROSITE" id="PS51704">
    <property type="entry name" value="GP_PDE"/>
    <property type="match status" value="1"/>
</dbReference>
<evidence type="ECO:0000313" key="2">
    <source>
        <dbReference type="EMBL" id="CAB4604470.1"/>
    </source>
</evidence>
<reference evidence="2" key="1">
    <citation type="submission" date="2020-05" db="EMBL/GenBank/DDBJ databases">
        <authorList>
            <person name="Chiriac C."/>
            <person name="Salcher M."/>
            <person name="Ghai R."/>
            <person name="Kavagutti S V."/>
        </authorList>
    </citation>
    <scope>NUCLEOTIDE SEQUENCE</scope>
</reference>